<keyword evidence="3" id="KW-1185">Reference proteome</keyword>
<gene>
    <name evidence="2" type="ORF">DPMN_058328</name>
</gene>
<sequence length="153" mass="17540">MLSAFHTPRRSCVPTLHLIRRRVLSDVPGHSSSSDSSSKGPSSALKSLHLITTEQTSGSLSSEQFLASILRNRSRQRSGRRYSKRPHSQRCRTVSRHRMDKGHRPSSRRRSRTPGLPLVLCRNHRTPFHVCRSLYWPPHTFQPLLQPLVLFCL</sequence>
<accession>A0A9D4C1J2</accession>
<reference evidence="2" key="2">
    <citation type="submission" date="2020-11" db="EMBL/GenBank/DDBJ databases">
        <authorList>
            <person name="McCartney M.A."/>
            <person name="Auch B."/>
            <person name="Kono T."/>
            <person name="Mallez S."/>
            <person name="Becker A."/>
            <person name="Gohl D.M."/>
            <person name="Silverstein K.A.T."/>
            <person name="Koren S."/>
            <person name="Bechman K.B."/>
            <person name="Herman A."/>
            <person name="Abrahante J.E."/>
            <person name="Garbe J."/>
        </authorList>
    </citation>
    <scope>NUCLEOTIDE SEQUENCE</scope>
    <source>
        <strain evidence="2">Duluth1</strain>
        <tissue evidence="2">Whole animal</tissue>
    </source>
</reference>
<evidence type="ECO:0000313" key="3">
    <source>
        <dbReference type="Proteomes" id="UP000828390"/>
    </source>
</evidence>
<organism evidence="2 3">
    <name type="scientific">Dreissena polymorpha</name>
    <name type="common">Zebra mussel</name>
    <name type="synonym">Mytilus polymorpha</name>
    <dbReference type="NCBI Taxonomy" id="45954"/>
    <lineage>
        <taxon>Eukaryota</taxon>
        <taxon>Metazoa</taxon>
        <taxon>Spiralia</taxon>
        <taxon>Lophotrochozoa</taxon>
        <taxon>Mollusca</taxon>
        <taxon>Bivalvia</taxon>
        <taxon>Autobranchia</taxon>
        <taxon>Heteroconchia</taxon>
        <taxon>Euheterodonta</taxon>
        <taxon>Imparidentia</taxon>
        <taxon>Neoheterodontei</taxon>
        <taxon>Myida</taxon>
        <taxon>Dreissenoidea</taxon>
        <taxon>Dreissenidae</taxon>
        <taxon>Dreissena</taxon>
    </lineage>
</organism>
<evidence type="ECO:0000313" key="2">
    <source>
        <dbReference type="EMBL" id="KAH3715616.1"/>
    </source>
</evidence>
<dbReference type="EMBL" id="JAIWYP010000013">
    <property type="protein sequence ID" value="KAH3715616.1"/>
    <property type="molecule type" value="Genomic_DNA"/>
</dbReference>
<name>A0A9D4C1J2_DREPO</name>
<feature type="compositionally biased region" description="Basic residues" evidence="1">
    <location>
        <begin position="72"/>
        <end position="112"/>
    </location>
</feature>
<comment type="caution">
    <text evidence="2">The sequence shown here is derived from an EMBL/GenBank/DDBJ whole genome shotgun (WGS) entry which is preliminary data.</text>
</comment>
<reference evidence="2" key="1">
    <citation type="journal article" date="2019" name="bioRxiv">
        <title>The Genome of the Zebra Mussel, Dreissena polymorpha: A Resource for Invasive Species Research.</title>
        <authorList>
            <person name="McCartney M.A."/>
            <person name="Auch B."/>
            <person name="Kono T."/>
            <person name="Mallez S."/>
            <person name="Zhang Y."/>
            <person name="Obille A."/>
            <person name="Becker A."/>
            <person name="Abrahante J.E."/>
            <person name="Garbe J."/>
            <person name="Badalamenti J.P."/>
            <person name="Herman A."/>
            <person name="Mangelson H."/>
            <person name="Liachko I."/>
            <person name="Sullivan S."/>
            <person name="Sone E.D."/>
            <person name="Koren S."/>
            <person name="Silverstein K.A.T."/>
            <person name="Beckman K.B."/>
            <person name="Gohl D.M."/>
        </authorList>
    </citation>
    <scope>NUCLEOTIDE SEQUENCE</scope>
    <source>
        <strain evidence="2">Duluth1</strain>
        <tissue evidence="2">Whole animal</tissue>
    </source>
</reference>
<proteinExistence type="predicted"/>
<dbReference type="AlphaFoldDB" id="A0A9D4C1J2"/>
<feature type="region of interest" description="Disordered" evidence="1">
    <location>
        <begin position="71"/>
        <end position="114"/>
    </location>
</feature>
<evidence type="ECO:0000256" key="1">
    <source>
        <dbReference type="SAM" id="MobiDB-lite"/>
    </source>
</evidence>
<dbReference type="Proteomes" id="UP000828390">
    <property type="component" value="Unassembled WGS sequence"/>
</dbReference>
<protein>
    <submittedName>
        <fullName evidence="2">Uncharacterized protein</fullName>
    </submittedName>
</protein>